<dbReference type="AlphaFoldDB" id="T1KYJ2"/>
<dbReference type="EnsemblMetazoa" id="tetur27g00880.1">
    <property type="protein sequence ID" value="tetur27g00880.1"/>
    <property type="gene ID" value="tetur27g00880"/>
</dbReference>
<accession>T1KYJ2</accession>
<dbReference type="Proteomes" id="UP000015104">
    <property type="component" value="Unassembled WGS sequence"/>
</dbReference>
<evidence type="ECO:0000313" key="2">
    <source>
        <dbReference type="Proteomes" id="UP000015104"/>
    </source>
</evidence>
<dbReference type="PANTHER" id="PTHR21696">
    <property type="entry name" value="PROTEIN UNC-79 HOMOLOG"/>
    <property type="match status" value="1"/>
</dbReference>
<reference evidence="2" key="1">
    <citation type="submission" date="2011-08" db="EMBL/GenBank/DDBJ databases">
        <authorList>
            <person name="Rombauts S."/>
        </authorList>
    </citation>
    <scope>NUCLEOTIDE SEQUENCE</scope>
    <source>
        <strain evidence="2">London</strain>
    </source>
</reference>
<sequence>MQHHPSYSLSQPIPLEANGHIAEHIQVILAGFAEQSKASVIHMSSLFHAFILCQL</sequence>
<dbReference type="HOGENOM" id="CLU_3034962_0_0_1"/>
<dbReference type="InterPro" id="IPR024855">
    <property type="entry name" value="UNC79"/>
</dbReference>
<organism evidence="1 2">
    <name type="scientific">Tetranychus urticae</name>
    <name type="common">Two-spotted spider mite</name>
    <dbReference type="NCBI Taxonomy" id="32264"/>
    <lineage>
        <taxon>Eukaryota</taxon>
        <taxon>Metazoa</taxon>
        <taxon>Ecdysozoa</taxon>
        <taxon>Arthropoda</taxon>
        <taxon>Chelicerata</taxon>
        <taxon>Arachnida</taxon>
        <taxon>Acari</taxon>
        <taxon>Acariformes</taxon>
        <taxon>Trombidiformes</taxon>
        <taxon>Prostigmata</taxon>
        <taxon>Eleutherengona</taxon>
        <taxon>Raphignathae</taxon>
        <taxon>Tetranychoidea</taxon>
        <taxon>Tetranychidae</taxon>
        <taxon>Tetranychus</taxon>
    </lineage>
</organism>
<dbReference type="eggNOG" id="KOG3685">
    <property type="taxonomic scope" value="Eukaryota"/>
</dbReference>
<reference evidence="1" key="2">
    <citation type="submission" date="2015-06" db="UniProtKB">
        <authorList>
            <consortium name="EnsemblMetazoa"/>
        </authorList>
    </citation>
    <scope>IDENTIFICATION</scope>
</reference>
<dbReference type="STRING" id="32264.T1KYJ2"/>
<name>T1KYJ2_TETUR</name>
<protein>
    <submittedName>
        <fullName evidence="1">Uncharacterized protein</fullName>
    </submittedName>
</protein>
<evidence type="ECO:0000313" key="1">
    <source>
        <dbReference type="EnsemblMetazoa" id="tetur27g00880.1"/>
    </source>
</evidence>
<dbReference type="PANTHER" id="PTHR21696:SF2">
    <property type="entry name" value="PROTEIN UNC-79 HOMOLOG"/>
    <property type="match status" value="1"/>
</dbReference>
<keyword evidence="2" id="KW-1185">Reference proteome</keyword>
<proteinExistence type="predicted"/>
<dbReference type="EMBL" id="CAEY01000713">
    <property type="status" value="NOT_ANNOTATED_CDS"/>
    <property type="molecule type" value="Genomic_DNA"/>
</dbReference>